<reference evidence="1 2" key="1">
    <citation type="submission" date="2019-03" db="EMBL/GenBank/DDBJ databases">
        <title>First draft genome of Liparis tanakae, snailfish: a comprehensive survey of snailfish specific genes.</title>
        <authorList>
            <person name="Kim W."/>
            <person name="Song I."/>
            <person name="Jeong J.-H."/>
            <person name="Kim D."/>
            <person name="Kim S."/>
            <person name="Ryu S."/>
            <person name="Song J.Y."/>
            <person name="Lee S.K."/>
        </authorList>
    </citation>
    <scope>NUCLEOTIDE SEQUENCE [LARGE SCALE GENOMIC DNA]</scope>
    <source>
        <tissue evidence="1">Muscle</tissue>
    </source>
</reference>
<evidence type="ECO:0000313" key="1">
    <source>
        <dbReference type="EMBL" id="TNN37636.1"/>
    </source>
</evidence>
<comment type="caution">
    <text evidence="1">The sequence shown here is derived from an EMBL/GenBank/DDBJ whole genome shotgun (WGS) entry which is preliminary data.</text>
</comment>
<keyword evidence="2" id="KW-1185">Reference proteome</keyword>
<proteinExistence type="predicted"/>
<accession>A0A4Z2F8S5</accession>
<dbReference type="AlphaFoldDB" id="A0A4Z2F8S5"/>
<dbReference type="Proteomes" id="UP000314294">
    <property type="component" value="Unassembled WGS sequence"/>
</dbReference>
<sequence>MSVPVHVHTELQPPRLRSETYGIDIFKTAQSGCYTAPPKAYLVSCPFPLCLSSCPTHHTL</sequence>
<name>A0A4Z2F8S5_9TELE</name>
<dbReference type="EMBL" id="SRLO01001462">
    <property type="protein sequence ID" value="TNN37636.1"/>
    <property type="molecule type" value="Genomic_DNA"/>
</dbReference>
<evidence type="ECO:0000313" key="2">
    <source>
        <dbReference type="Proteomes" id="UP000314294"/>
    </source>
</evidence>
<protein>
    <submittedName>
        <fullName evidence="1">Uncharacterized protein</fullName>
    </submittedName>
</protein>
<gene>
    <name evidence="1" type="ORF">EYF80_052193</name>
</gene>
<organism evidence="1 2">
    <name type="scientific">Liparis tanakae</name>
    <name type="common">Tanaka's snailfish</name>
    <dbReference type="NCBI Taxonomy" id="230148"/>
    <lineage>
        <taxon>Eukaryota</taxon>
        <taxon>Metazoa</taxon>
        <taxon>Chordata</taxon>
        <taxon>Craniata</taxon>
        <taxon>Vertebrata</taxon>
        <taxon>Euteleostomi</taxon>
        <taxon>Actinopterygii</taxon>
        <taxon>Neopterygii</taxon>
        <taxon>Teleostei</taxon>
        <taxon>Neoteleostei</taxon>
        <taxon>Acanthomorphata</taxon>
        <taxon>Eupercaria</taxon>
        <taxon>Perciformes</taxon>
        <taxon>Cottioidei</taxon>
        <taxon>Cottales</taxon>
        <taxon>Liparidae</taxon>
        <taxon>Liparis</taxon>
    </lineage>
</organism>